<dbReference type="RefSeq" id="WP_168623123.1">
    <property type="nucleotide sequence ID" value="NZ_JAAZQQ010000002.1"/>
</dbReference>
<organism evidence="3 4">
    <name type="scientific">Roseicyclus persicicus</name>
    <dbReference type="NCBI Taxonomy" id="2650661"/>
    <lineage>
        <taxon>Bacteria</taxon>
        <taxon>Pseudomonadati</taxon>
        <taxon>Pseudomonadota</taxon>
        <taxon>Alphaproteobacteria</taxon>
        <taxon>Rhodobacterales</taxon>
        <taxon>Roseobacteraceae</taxon>
        <taxon>Roseicyclus</taxon>
    </lineage>
</organism>
<feature type="compositionally biased region" description="Acidic residues" evidence="1">
    <location>
        <begin position="104"/>
        <end position="116"/>
    </location>
</feature>
<keyword evidence="4" id="KW-1185">Reference proteome</keyword>
<name>A0A7X6GYJ6_9RHOB</name>
<comment type="caution">
    <text evidence="3">The sequence shown here is derived from an EMBL/GenBank/DDBJ whole genome shotgun (WGS) entry which is preliminary data.</text>
</comment>
<evidence type="ECO:0000256" key="2">
    <source>
        <dbReference type="SAM" id="Phobius"/>
    </source>
</evidence>
<keyword evidence="2" id="KW-0812">Transmembrane</keyword>
<dbReference type="AlphaFoldDB" id="A0A7X6GYJ6"/>
<keyword evidence="2" id="KW-0472">Membrane</keyword>
<dbReference type="Proteomes" id="UP000526408">
    <property type="component" value="Unassembled WGS sequence"/>
</dbReference>
<reference evidence="3 4" key="1">
    <citation type="submission" date="2020-04" db="EMBL/GenBank/DDBJ databases">
        <authorList>
            <person name="Yoon J."/>
        </authorList>
    </citation>
    <scope>NUCLEOTIDE SEQUENCE [LARGE SCALE GENOMIC DNA]</scope>
    <source>
        <strain evidence="3 4">KMU-115</strain>
    </source>
</reference>
<accession>A0A7X6GYJ6</accession>
<feature type="transmembrane region" description="Helical" evidence="2">
    <location>
        <begin position="47"/>
        <end position="67"/>
    </location>
</feature>
<keyword evidence="2" id="KW-1133">Transmembrane helix</keyword>
<evidence type="ECO:0000313" key="4">
    <source>
        <dbReference type="Proteomes" id="UP000526408"/>
    </source>
</evidence>
<evidence type="ECO:0000313" key="3">
    <source>
        <dbReference type="EMBL" id="NKX44777.1"/>
    </source>
</evidence>
<proteinExistence type="predicted"/>
<evidence type="ECO:0000256" key="1">
    <source>
        <dbReference type="SAM" id="MobiDB-lite"/>
    </source>
</evidence>
<gene>
    <name evidence="3" type="ORF">HCU73_09260</name>
</gene>
<dbReference type="EMBL" id="JAAZQQ010000002">
    <property type="protein sequence ID" value="NKX44777.1"/>
    <property type="molecule type" value="Genomic_DNA"/>
</dbReference>
<protein>
    <submittedName>
        <fullName evidence="3">Uncharacterized protein</fullName>
    </submittedName>
</protein>
<sequence length="116" mass="12823">MIAQTRATSRSPGPPAMYALIFAILWTVVSTALILGTLSELADWERALAILVPVFGLFAIRASWLALRRRRSLRVEQEGGLSVYVWIEMDGTERRSTRDPRDDWDGDGDGDGDGGD</sequence>
<feature type="region of interest" description="Disordered" evidence="1">
    <location>
        <begin position="92"/>
        <end position="116"/>
    </location>
</feature>
<feature type="compositionally biased region" description="Basic and acidic residues" evidence="1">
    <location>
        <begin position="92"/>
        <end position="103"/>
    </location>
</feature>
<feature type="transmembrane region" description="Helical" evidence="2">
    <location>
        <begin position="16"/>
        <end position="35"/>
    </location>
</feature>